<feature type="compositionally biased region" description="Polar residues" evidence="1">
    <location>
        <begin position="187"/>
        <end position="200"/>
    </location>
</feature>
<gene>
    <name evidence="2" type="ORF">UHOR_00633</name>
</gene>
<dbReference type="STRING" id="1128400.I2G4Q7"/>
<name>I2G4Q7_USTHO</name>
<feature type="compositionally biased region" description="Polar residues" evidence="1">
    <location>
        <begin position="49"/>
        <end position="59"/>
    </location>
</feature>
<feature type="region of interest" description="Disordered" evidence="1">
    <location>
        <begin position="542"/>
        <end position="576"/>
    </location>
</feature>
<feature type="compositionally biased region" description="Polar residues" evidence="1">
    <location>
        <begin position="332"/>
        <end position="344"/>
    </location>
</feature>
<feature type="compositionally biased region" description="Low complexity" evidence="1">
    <location>
        <begin position="555"/>
        <end position="572"/>
    </location>
</feature>
<feature type="region of interest" description="Disordered" evidence="1">
    <location>
        <begin position="1"/>
        <end position="137"/>
    </location>
</feature>
<dbReference type="OMA" id="TISTQNM"/>
<feature type="compositionally biased region" description="Polar residues" evidence="1">
    <location>
        <begin position="542"/>
        <end position="554"/>
    </location>
</feature>
<feature type="compositionally biased region" description="Polar residues" evidence="1">
    <location>
        <begin position="308"/>
        <end position="318"/>
    </location>
</feature>
<feature type="compositionally biased region" description="Polar residues" evidence="1">
    <location>
        <begin position="355"/>
        <end position="402"/>
    </location>
</feature>
<accession>I2G4Q7</accession>
<reference evidence="2 3" key="1">
    <citation type="journal article" date="2012" name="Plant Cell">
        <title>Genome comparison of barley and maize smut fungi reveals targeted loss of RNA silencing components and species-specific presence of transposable elements.</title>
        <authorList>
            <person name="Laurie J.D."/>
            <person name="Ali S."/>
            <person name="Linning R."/>
            <person name="Mannhaupt G."/>
            <person name="Wong P."/>
            <person name="Gueldener U."/>
            <person name="Muensterkoetter M."/>
            <person name="Moore R."/>
            <person name="Kahmann R."/>
            <person name="Bakkeren G."/>
            <person name="Schirawski J."/>
        </authorList>
    </citation>
    <scope>NUCLEOTIDE SEQUENCE [LARGE SCALE GENOMIC DNA]</scope>
    <source>
        <strain evidence="3">Uh4875-4</strain>
    </source>
</reference>
<keyword evidence="3" id="KW-1185">Reference proteome</keyword>
<comment type="caution">
    <text evidence="2">The sequence shown here is derived from an EMBL/GenBank/DDBJ whole genome shotgun (WGS) entry which is preliminary data.</text>
</comment>
<sequence length="637" mass="67243">MPHPRTPKPNGASREGSGEESDATIDPATSIQTRRTRKRPAQMAREASVEQTCSLSPFRSHTCLEDSTADEVDTQNAQQPAYSAHHRSYDLREFEPPTQESDRLAMMQSSSSSSSSNVMQTARNNAQERRARSTRSNLELRLEANQPPSHHGLRSIASTLQPSSIPSRSSSSRTVNGFADDAANVNMPPSTNSSQLSERSVLSDVKQPLASLAGRDPAQGSSAADYTTSMTRTSSRTISNILGSGSSNTNILASNNNSRPNSMNGCMPLGRGFNPSYNPPSSMSMPRTPLAEIPLWTLSLFSSGLSSCGATRNGSTSPVVPFRRSLRGGRPRQSNENGRISPSPSYFGKYDALPSPSSASIQGETGPLETTSNPDAGLTSSTIHLGTTSPATPSVHAQTSSPAISNLHQQGKAHDGEEPRSASLLERRAATAAAVGSGTAANAFVHVASCPSSRTSSPARVIQASRRRSTIAEGQDSMPMEETLFGPRPANLPPLQIPGARLATNAGLLLLDVPAPFSMMVRNAEGQQSINMEPVSPSAFSEMTSLTQGSTASKSMNSAAGMPAMPSSSTSTLDPYTQTMQQEPGALEAGANNIDSESVHSPRQGGQQRKNHGNTNADEEGLGIQFRPWPCADGAGK</sequence>
<evidence type="ECO:0000313" key="2">
    <source>
        <dbReference type="EMBL" id="CCF54150.1"/>
    </source>
</evidence>
<feature type="region of interest" description="Disordered" evidence="1">
    <location>
        <begin position="307"/>
        <end position="402"/>
    </location>
</feature>
<dbReference type="eggNOG" id="ENOG502RC4Z">
    <property type="taxonomic scope" value="Eukaryota"/>
</dbReference>
<proteinExistence type="predicted"/>
<organism evidence="2 3">
    <name type="scientific">Ustilago hordei</name>
    <name type="common">Barley covered smut fungus</name>
    <dbReference type="NCBI Taxonomy" id="120017"/>
    <lineage>
        <taxon>Eukaryota</taxon>
        <taxon>Fungi</taxon>
        <taxon>Dikarya</taxon>
        <taxon>Basidiomycota</taxon>
        <taxon>Ustilaginomycotina</taxon>
        <taxon>Ustilaginomycetes</taxon>
        <taxon>Ustilaginales</taxon>
        <taxon>Ustilaginaceae</taxon>
        <taxon>Ustilago</taxon>
    </lineage>
</organism>
<feature type="region of interest" description="Disordered" evidence="1">
    <location>
        <begin position="452"/>
        <end position="473"/>
    </location>
</feature>
<evidence type="ECO:0000256" key="1">
    <source>
        <dbReference type="SAM" id="MobiDB-lite"/>
    </source>
</evidence>
<feature type="region of interest" description="Disordered" evidence="1">
    <location>
        <begin position="159"/>
        <end position="231"/>
    </location>
</feature>
<dbReference type="AlphaFoldDB" id="I2G4Q7"/>
<dbReference type="Proteomes" id="UP000006174">
    <property type="component" value="Unassembled WGS sequence"/>
</dbReference>
<dbReference type="EMBL" id="CAGI01000189">
    <property type="protein sequence ID" value="CCF54150.1"/>
    <property type="molecule type" value="Genomic_DNA"/>
</dbReference>
<feature type="compositionally biased region" description="Low complexity" evidence="1">
    <location>
        <begin position="162"/>
        <end position="173"/>
    </location>
</feature>
<protein>
    <submittedName>
        <fullName evidence="2">Uncharacterized protein</fullName>
    </submittedName>
</protein>
<feature type="compositionally biased region" description="Basic and acidic residues" evidence="1">
    <location>
        <begin position="87"/>
        <end position="103"/>
    </location>
</feature>
<dbReference type="HOGENOM" id="CLU_353050_0_0_1"/>
<evidence type="ECO:0000313" key="3">
    <source>
        <dbReference type="Proteomes" id="UP000006174"/>
    </source>
</evidence>
<feature type="region of interest" description="Disordered" evidence="1">
    <location>
        <begin position="592"/>
        <end position="637"/>
    </location>
</feature>
<feature type="compositionally biased region" description="Polar residues" evidence="1">
    <location>
        <begin position="593"/>
        <end position="616"/>
    </location>
</feature>